<gene>
    <name evidence="3" type="ORF">ZEAMMB73_Zm00001d007538</name>
</gene>
<dbReference type="STRING" id="4577.A0A1D6F755"/>
<evidence type="ECO:0000313" key="3">
    <source>
        <dbReference type="EMBL" id="ONM27071.1"/>
    </source>
</evidence>
<dbReference type="Pfam" id="PF01344">
    <property type="entry name" value="Kelch_1"/>
    <property type="match status" value="1"/>
</dbReference>
<protein>
    <submittedName>
        <fullName evidence="3">F-box/kelch-repeat protein</fullName>
    </submittedName>
</protein>
<evidence type="ECO:0000256" key="1">
    <source>
        <dbReference type="ARBA" id="ARBA00022441"/>
    </source>
</evidence>
<dbReference type="InterPro" id="IPR052439">
    <property type="entry name" value="F-box/Kelch-repeat"/>
</dbReference>
<dbReference type="PANTHER" id="PTHR46122:SF6">
    <property type="entry name" value="OS04G0619300 PROTEIN"/>
    <property type="match status" value="1"/>
</dbReference>
<evidence type="ECO:0000256" key="2">
    <source>
        <dbReference type="ARBA" id="ARBA00022737"/>
    </source>
</evidence>
<proteinExistence type="predicted"/>
<dbReference type="eggNOG" id="KOG4197">
    <property type="taxonomic scope" value="Eukaryota"/>
</dbReference>
<dbReference type="InParanoid" id="A0A1D6F755"/>
<dbReference type="InterPro" id="IPR015915">
    <property type="entry name" value="Kelch-typ_b-propeller"/>
</dbReference>
<accession>A0A1D6F755</accession>
<dbReference type="PANTHER" id="PTHR46122">
    <property type="entry name" value="GALACTOSE OXIDASE/KELCH REPEAT PROTEIN-RELATED"/>
    <property type="match status" value="1"/>
</dbReference>
<dbReference type="InterPro" id="IPR006652">
    <property type="entry name" value="Kelch_1"/>
</dbReference>
<reference evidence="3" key="1">
    <citation type="submission" date="2015-12" db="EMBL/GenBank/DDBJ databases">
        <title>Update maize B73 reference genome by single molecule sequencing technologies.</title>
        <authorList>
            <consortium name="Maize Genome Sequencing Project"/>
            <person name="Ware D."/>
        </authorList>
    </citation>
    <scope>NUCLEOTIDE SEQUENCE [LARGE SCALE GENOMIC DNA]</scope>
    <source>
        <tissue evidence="3">Seedling</tissue>
    </source>
</reference>
<dbReference type="Gene3D" id="2.120.10.80">
    <property type="entry name" value="Kelch-type beta propeller"/>
    <property type="match status" value="1"/>
</dbReference>
<dbReference type="ExpressionAtlas" id="A0A1D6F755">
    <property type="expression patterns" value="baseline and differential"/>
</dbReference>
<name>A0A1D6F755_MAIZE</name>
<dbReference type="SUPFAM" id="SSF117281">
    <property type="entry name" value="Kelch motif"/>
    <property type="match status" value="1"/>
</dbReference>
<dbReference type="EMBL" id="CM007648">
    <property type="protein sequence ID" value="ONM27071.1"/>
    <property type="molecule type" value="Genomic_DNA"/>
</dbReference>
<dbReference type="SMR" id="A0A1D6F755"/>
<keyword evidence="1" id="KW-0880">Kelch repeat</keyword>
<organism evidence="3">
    <name type="scientific">Zea mays</name>
    <name type="common">Maize</name>
    <dbReference type="NCBI Taxonomy" id="4577"/>
    <lineage>
        <taxon>Eukaryota</taxon>
        <taxon>Viridiplantae</taxon>
        <taxon>Streptophyta</taxon>
        <taxon>Embryophyta</taxon>
        <taxon>Tracheophyta</taxon>
        <taxon>Spermatophyta</taxon>
        <taxon>Magnoliopsida</taxon>
        <taxon>Liliopsida</taxon>
        <taxon>Poales</taxon>
        <taxon>Poaceae</taxon>
        <taxon>PACMAD clade</taxon>
        <taxon>Panicoideae</taxon>
        <taxon>Andropogonodae</taxon>
        <taxon>Andropogoneae</taxon>
        <taxon>Tripsacinae</taxon>
        <taxon>Zea</taxon>
    </lineage>
</organism>
<dbReference type="eggNOG" id="KOG1072">
    <property type="taxonomic scope" value="Eukaryota"/>
</dbReference>
<dbReference type="AlphaFoldDB" id="A0A1D6F755"/>
<keyword evidence="2" id="KW-0677">Repeat</keyword>
<dbReference type="GO" id="GO:0005634">
    <property type="term" value="C:nucleus"/>
    <property type="evidence" value="ECO:0007669"/>
    <property type="project" value="UniProtKB-ARBA"/>
</dbReference>
<sequence>MPCDECFSCADKESLAVGTQLLVFGREYTGLAIWMYNLLTRSWSPCTPMNLPRCLFASGSSGEIAIVAGGCDKNGQVLSQRDSLTCGEEYNLETRTWRRIFDMYPGGTSASQSPPFVAVVNNQLYAADQSTNVVKKYYKANNAWNILKPLSVRADSSNGWGLAFKACGNRLLRSWASSNSSGIMEELQDCNSRSLVALLGSLLLHLFRLFGQQDQSSWQKYIYTYFLLVRNDYFSGESKKHSDVFCDISELDFFPYATYLDSEELELKEHVEYLPGARLAPIDGLRYTECTLNLFQI</sequence>